<dbReference type="Proteomes" id="UP001295794">
    <property type="component" value="Unassembled WGS sequence"/>
</dbReference>
<dbReference type="EMBL" id="CAVNYO010000434">
    <property type="protein sequence ID" value="CAK5279063.1"/>
    <property type="molecule type" value="Genomic_DNA"/>
</dbReference>
<reference evidence="2" key="1">
    <citation type="submission" date="2023-11" db="EMBL/GenBank/DDBJ databases">
        <authorList>
            <person name="De Vega J J."/>
            <person name="De Vega J J."/>
        </authorList>
    </citation>
    <scope>NUCLEOTIDE SEQUENCE</scope>
</reference>
<proteinExistence type="predicted"/>
<feature type="compositionally biased region" description="Basic and acidic residues" evidence="1">
    <location>
        <begin position="20"/>
        <end position="36"/>
    </location>
</feature>
<feature type="non-terminal residue" evidence="2">
    <location>
        <position position="74"/>
    </location>
</feature>
<sequence>PLDNLTDCAFRARLLPSCRDGADHLTHGSRRQDSHSPGHPASRPRNKLHPLSPLRGAETGAGAVGMLRGQTLVV</sequence>
<gene>
    <name evidence="2" type="ORF">MYCIT1_LOCUS28878</name>
</gene>
<name>A0AAD2HQP3_9AGAR</name>
<accession>A0AAD2HQP3</accession>
<comment type="caution">
    <text evidence="2">The sequence shown here is derived from an EMBL/GenBank/DDBJ whole genome shotgun (WGS) entry which is preliminary data.</text>
</comment>
<keyword evidence="3" id="KW-1185">Reference proteome</keyword>
<feature type="non-terminal residue" evidence="2">
    <location>
        <position position="1"/>
    </location>
</feature>
<feature type="region of interest" description="Disordered" evidence="1">
    <location>
        <begin position="19"/>
        <end position="74"/>
    </location>
</feature>
<dbReference type="AlphaFoldDB" id="A0AAD2HQP3"/>
<protein>
    <submittedName>
        <fullName evidence="2">Uncharacterized protein</fullName>
    </submittedName>
</protein>
<evidence type="ECO:0000313" key="3">
    <source>
        <dbReference type="Proteomes" id="UP001295794"/>
    </source>
</evidence>
<organism evidence="2 3">
    <name type="scientific">Mycena citricolor</name>
    <dbReference type="NCBI Taxonomy" id="2018698"/>
    <lineage>
        <taxon>Eukaryota</taxon>
        <taxon>Fungi</taxon>
        <taxon>Dikarya</taxon>
        <taxon>Basidiomycota</taxon>
        <taxon>Agaricomycotina</taxon>
        <taxon>Agaricomycetes</taxon>
        <taxon>Agaricomycetidae</taxon>
        <taxon>Agaricales</taxon>
        <taxon>Marasmiineae</taxon>
        <taxon>Mycenaceae</taxon>
        <taxon>Mycena</taxon>
    </lineage>
</organism>
<evidence type="ECO:0000313" key="2">
    <source>
        <dbReference type="EMBL" id="CAK5279063.1"/>
    </source>
</evidence>
<evidence type="ECO:0000256" key="1">
    <source>
        <dbReference type="SAM" id="MobiDB-lite"/>
    </source>
</evidence>